<dbReference type="RefSeq" id="WP_012225308.1">
    <property type="nucleotide sequence ID" value="NZ_HG422565.1"/>
</dbReference>
<dbReference type="STRING" id="1229780.BN381_180012"/>
<feature type="domain" description="Nitrite/sulphite reductase 4Fe-4S" evidence="14">
    <location>
        <begin position="467"/>
        <end position="595"/>
    </location>
</feature>
<keyword evidence="7" id="KW-0349">Heme</keyword>
<evidence type="ECO:0000256" key="5">
    <source>
        <dbReference type="ARBA" id="ARBA00012353"/>
    </source>
</evidence>
<keyword evidence="12" id="KW-0411">Iron-sulfur</keyword>
<comment type="cofactor">
    <cofactor evidence="2">
        <name>[4Fe-4S] cluster</name>
        <dbReference type="ChEBI" id="CHEBI:49883"/>
    </cofactor>
</comment>
<comment type="caution">
    <text evidence="16">The sequence shown here is derived from an EMBL/GenBank/DDBJ whole genome shotgun (WGS) entry which is preliminary data.</text>
</comment>
<dbReference type="OrthoDB" id="3189055at2"/>
<dbReference type="GO" id="GO:0000103">
    <property type="term" value="P:sulfate assimilation"/>
    <property type="evidence" value="ECO:0007669"/>
    <property type="project" value="TreeGrafter"/>
</dbReference>
<comment type="similarity">
    <text evidence="4">Belongs to the nitrite and sulfite reductase 4Fe-4S domain family.</text>
</comment>
<evidence type="ECO:0000313" key="17">
    <source>
        <dbReference type="Proteomes" id="UP000018291"/>
    </source>
</evidence>
<dbReference type="EC" id="1.8.7.1" evidence="5"/>
<dbReference type="EMBL" id="CANL01000010">
    <property type="protein sequence ID" value="CCM63135.1"/>
    <property type="molecule type" value="Genomic_DNA"/>
</dbReference>
<evidence type="ECO:0000259" key="15">
    <source>
        <dbReference type="Pfam" id="PF03460"/>
    </source>
</evidence>
<reference evidence="16 17" key="1">
    <citation type="journal article" date="2013" name="ISME J.">
        <title>Metabolic model for the filamentous 'Candidatus Microthrix parvicella' based on genomic and metagenomic analyses.</title>
        <authorList>
            <person name="Jon McIlroy S."/>
            <person name="Kristiansen R."/>
            <person name="Albertsen M."/>
            <person name="Michael Karst S."/>
            <person name="Rossetti S."/>
            <person name="Lund Nielsen J."/>
            <person name="Tandoi V."/>
            <person name="James Seviour R."/>
            <person name="Nielsen P.H."/>
        </authorList>
    </citation>
    <scope>NUCLEOTIDE SEQUENCE [LARGE SCALE GENOMIC DNA]</scope>
    <source>
        <strain evidence="16 17">RN1</strain>
    </source>
</reference>
<name>R4YXW7_9ACTN</name>
<evidence type="ECO:0000256" key="11">
    <source>
        <dbReference type="ARBA" id="ARBA00023004"/>
    </source>
</evidence>
<evidence type="ECO:0000256" key="2">
    <source>
        <dbReference type="ARBA" id="ARBA00001966"/>
    </source>
</evidence>
<dbReference type="PANTHER" id="PTHR11493:SF47">
    <property type="entry name" value="SULFITE REDUCTASE [NADPH] SUBUNIT BETA"/>
    <property type="match status" value="1"/>
</dbReference>
<dbReference type="Gene3D" id="3.30.413.10">
    <property type="entry name" value="Sulfite Reductase Hemoprotein, domain 1"/>
    <property type="match status" value="2"/>
</dbReference>
<evidence type="ECO:0000256" key="6">
    <source>
        <dbReference type="ARBA" id="ARBA00022485"/>
    </source>
</evidence>
<evidence type="ECO:0000256" key="8">
    <source>
        <dbReference type="ARBA" id="ARBA00022723"/>
    </source>
</evidence>
<keyword evidence="8" id="KW-0479">Metal-binding</keyword>
<dbReference type="SUPFAM" id="SSF55124">
    <property type="entry name" value="Nitrite/Sulfite reductase N-terminal domain-like"/>
    <property type="match status" value="2"/>
</dbReference>
<dbReference type="PRINTS" id="PR00397">
    <property type="entry name" value="SIROHAEM"/>
</dbReference>
<dbReference type="GO" id="GO:0051539">
    <property type="term" value="F:4 iron, 4 sulfur cluster binding"/>
    <property type="evidence" value="ECO:0007669"/>
    <property type="project" value="UniProtKB-KW"/>
</dbReference>
<dbReference type="SUPFAM" id="SSF56014">
    <property type="entry name" value="Nitrite and sulphite reductase 4Fe-4S domain-like"/>
    <property type="match status" value="2"/>
</dbReference>
<dbReference type="GO" id="GO:0046872">
    <property type="term" value="F:metal ion binding"/>
    <property type="evidence" value="ECO:0007669"/>
    <property type="project" value="UniProtKB-KW"/>
</dbReference>
<keyword evidence="10 16" id="KW-0560">Oxidoreductase</keyword>
<organism evidence="16 17">
    <name type="scientific">Candidatus Neomicrothrix parvicella RN1</name>
    <dbReference type="NCBI Taxonomy" id="1229780"/>
    <lineage>
        <taxon>Bacteria</taxon>
        <taxon>Bacillati</taxon>
        <taxon>Actinomycetota</taxon>
        <taxon>Acidimicrobiia</taxon>
        <taxon>Acidimicrobiales</taxon>
        <taxon>Microthrixaceae</taxon>
        <taxon>Candidatus Neomicrothrix</taxon>
    </lineage>
</organism>
<dbReference type="InterPro" id="IPR036136">
    <property type="entry name" value="Nit/Sulf_reduc_fer-like_dom_sf"/>
</dbReference>
<dbReference type="InterPro" id="IPR005117">
    <property type="entry name" value="NiRdtase/SiRdtase_haem-b_fer"/>
</dbReference>
<dbReference type="GO" id="GO:0009337">
    <property type="term" value="C:sulfite reductase complex (NADPH)"/>
    <property type="evidence" value="ECO:0007669"/>
    <property type="project" value="TreeGrafter"/>
</dbReference>
<dbReference type="InterPro" id="IPR045854">
    <property type="entry name" value="NO2/SO3_Rdtase_4Fe4S_sf"/>
</dbReference>
<keyword evidence="9" id="KW-0883">Thioether bond</keyword>
<dbReference type="InterPro" id="IPR045169">
    <property type="entry name" value="NO2/SO3_Rdtase_4Fe4S_prot"/>
</dbReference>
<evidence type="ECO:0000313" key="16">
    <source>
        <dbReference type="EMBL" id="CCM63135.1"/>
    </source>
</evidence>
<dbReference type="PANTHER" id="PTHR11493">
    <property type="entry name" value="SULFITE REDUCTASE [NADPH] SUBUNIT BETA-RELATED"/>
    <property type="match status" value="1"/>
</dbReference>
<accession>R4YXW7</accession>
<feature type="domain" description="Nitrite/Sulfite reductase ferredoxin-like" evidence="15">
    <location>
        <begin position="400"/>
        <end position="448"/>
    </location>
</feature>
<protein>
    <recommendedName>
        <fullName evidence="5">assimilatory sulfite reductase (ferredoxin)</fullName>
        <ecNumber evidence="5">1.8.7.1</ecNumber>
    </recommendedName>
</protein>
<keyword evidence="17" id="KW-1185">Reference proteome</keyword>
<dbReference type="GO" id="GO:0050311">
    <property type="term" value="F:sulfite reductase (ferredoxin) activity"/>
    <property type="evidence" value="ECO:0007669"/>
    <property type="project" value="UniProtKB-EC"/>
</dbReference>
<dbReference type="Pfam" id="PF03460">
    <property type="entry name" value="NIR_SIR_ferr"/>
    <property type="match status" value="2"/>
</dbReference>
<evidence type="ECO:0000256" key="10">
    <source>
        <dbReference type="ARBA" id="ARBA00023002"/>
    </source>
</evidence>
<comment type="cofactor">
    <cofactor evidence="1">
        <name>siroheme</name>
        <dbReference type="ChEBI" id="CHEBI:60052"/>
    </cofactor>
</comment>
<dbReference type="HOGENOM" id="CLU_001975_3_2_11"/>
<dbReference type="eggNOG" id="COG0155">
    <property type="taxonomic scope" value="Bacteria"/>
</dbReference>
<comment type="function">
    <text evidence="3">Catalyzes the reduction of sulfite to sulfide, a step in the biosynthesis of sulfur-containing amino acids and cofactors.</text>
</comment>
<dbReference type="PROSITE" id="PS00365">
    <property type="entry name" value="NIR_SIR"/>
    <property type="match status" value="1"/>
</dbReference>
<dbReference type="InterPro" id="IPR006066">
    <property type="entry name" value="NO2/SO3_Rdtase_FeS/sirohaem_BS"/>
</dbReference>
<feature type="domain" description="Nitrite/sulphite reductase 4Fe-4S" evidence="14">
    <location>
        <begin position="141"/>
        <end position="343"/>
    </location>
</feature>
<gene>
    <name evidence="16" type="ORF">BN381_180012</name>
</gene>
<feature type="domain" description="Nitrite/Sulfite reductase ferredoxin-like" evidence="15">
    <location>
        <begin position="74"/>
        <end position="131"/>
    </location>
</feature>
<evidence type="ECO:0000259" key="14">
    <source>
        <dbReference type="Pfam" id="PF01077"/>
    </source>
</evidence>
<dbReference type="Proteomes" id="UP000018291">
    <property type="component" value="Unassembled WGS sequence"/>
</dbReference>
<evidence type="ECO:0000256" key="4">
    <source>
        <dbReference type="ARBA" id="ARBA00010429"/>
    </source>
</evidence>
<evidence type="ECO:0000256" key="1">
    <source>
        <dbReference type="ARBA" id="ARBA00001929"/>
    </source>
</evidence>
<evidence type="ECO:0000256" key="12">
    <source>
        <dbReference type="ARBA" id="ARBA00023014"/>
    </source>
</evidence>
<evidence type="ECO:0000256" key="13">
    <source>
        <dbReference type="ARBA" id="ARBA00049518"/>
    </source>
</evidence>
<proteinExistence type="inferred from homology"/>
<dbReference type="InterPro" id="IPR006067">
    <property type="entry name" value="NO2/SO3_Rdtase_4Fe4S_dom"/>
</dbReference>
<keyword evidence="11" id="KW-0408">Iron</keyword>
<sequence length="619" mass="66038">MTTEHLSVELTKAELTKRESGYLRGKLAADVEAGGDAFVGDSPMLLKFHGIYQQDDRDLRKVRTQARLGPAHSCMVRASVPGGVISPHGWAALDALADVGDGTLRLTTRQGVQYHLVPKGELVDLVSEVNAAGLTTLGACGDVVRNVMACPLPDPTRTAVLRPLVDELVARFRARTPAYWDLFVNGERAVSATAAPRPIAQEAASGSDGVAEVEPVYGEAYLPRKFKIGLAWPGDDCVDIHSHDIGLVPTLSNGTSGELTGFVVLAGGGMGMSHARPDDTYPVVARPLAWASRAQVVDLVAAVVETQRVHGNRQDRSRARLKYLLEERGIGWLRSQLEDRLGATLAPPVRLLPWRTHAHLGWHDPLGRPEDGSSEPASSGIVAVRLSAKSSRSSASPSGTLGVPVPSGRLDVAKRRAITAVVEAGLVTELRVTPRQDLLLCGVTERDRVETLLRQNGLRTASEQSAVRNLAIACPALPTCGQALGESERVLPDLVDALEKVLADTGNTGLPLRVNMTGCPNGCARPYSAELGVVGRSKRTYDVYVGGGSGRLALLLRADVALADVPELVRPVLERFAVSAEDQVSFGDWAASVGVVAMQPWLPEPSVRRRSTARARVST</sequence>
<dbReference type="Pfam" id="PF01077">
    <property type="entry name" value="NIR_SIR"/>
    <property type="match status" value="2"/>
</dbReference>
<comment type="catalytic activity">
    <reaction evidence="13">
        <text>hydrogen sulfide + 6 oxidized [2Fe-2S]-[ferredoxin] + 3 H2O = sulfite + 6 reduced [2Fe-2S]-[ferredoxin] + 7 H(+)</text>
        <dbReference type="Rhea" id="RHEA:23132"/>
        <dbReference type="Rhea" id="RHEA-COMP:10000"/>
        <dbReference type="Rhea" id="RHEA-COMP:10001"/>
        <dbReference type="ChEBI" id="CHEBI:15377"/>
        <dbReference type="ChEBI" id="CHEBI:15378"/>
        <dbReference type="ChEBI" id="CHEBI:17359"/>
        <dbReference type="ChEBI" id="CHEBI:29919"/>
        <dbReference type="ChEBI" id="CHEBI:33737"/>
        <dbReference type="ChEBI" id="CHEBI:33738"/>
        <dbReference type="EC" id="1.8.7.1"/>
    </reaction>
</comment>
<dbReference type="AlphaFoldDB" id="R4YXW7"/>
<evidence type="ECO:0000256" key="7">
    <source>
        <dbReference type="ARBA" id="ARBA00022617"/>
    </source>
</evidence>
<keyword evidence="6" id="KW-0004">4Fe-4S</keyword>
<evidence type="ECO:0000256" key="3">
    <source>
        <dbReference type="ARBA" id="ARBA00003247"/>
    </source>
</evidence>
<dbReference type="GO" id="GO:0016002">
    <property type="term" value="F:sulfite reductase activity"/>
    <property type="evidence" value="ECO:0007669"/>
    <property type="project" value="TreeGrafter"/>
</dbReference>
<evidence type="ECO:0000256" key="9">
    <source>
        <dbReference type="ARBA" id="ARBA00022784"/>
    </source>
</evidence>
<dbReference type="Gene3D" id="3.90.480.20">
    <property type="match status" value="1"/>
</dbReference>
<dbReference type="GO" id="GO:0020037">
    <property type="term" value="F:heme binding"/>
    <property type="evidence" value="ECO:0007669"/>
    <property type="project" value="InterPro"/>
</dbReference>